<dbReference type="GO" id="GO:0004803">
    <property type="term" value="F:transposase activity"/>
    <property type="evidence" value="ECO:0007669"/>
    <property type="project" value="InterPro"/>
</dbReference>
<dbReference type="Pfam" id="PF02371">
    <property type="entry name" value="Transposase_20"/>
    <property type="match status" value="1"/>
</dbReference>
<feature type="coiled-coil region" evidence="1">
    <location>
        <begin position="252"/>
        <end position="279"/>
    </location>
</feature>
<evidence type="ECO:0000313" key="5">
    <source>
        <dbReference type="Proteomes" id="UP000077355"/>
    </source>
</evidence>
<dbReference type="InterPro" id="IPR047650">
    <property type="entry name" value="Transpos_IS110"/>
</dbReference>
<dbReference type="PANTHER" id="PTHR33055">
    <property type="entry name" value="TRANSPOSASE FOR INSERTION SEQUENCE ELEMENT IS1111A"/>
    <property type="match status" value="1"/>
</dbReference>
<dbReference type="InterPro" id="IPR003346">
    <property type="entry name" value="Transposase_20"/>
</dbReference>
<gene>
    <name evidence="4" type="ORF">PBAT_19435</name>
</gene>
<accession>A0A168L1G1</accession>
<evidence type="ECO:0000313" key="4">
    <source>
        <dbReference type="EMBL" id="OAB42769.1"/>
    </source>
</evidence>
<comment type="caution">
    <text evidence="4">The sequence shown here is derived from an EMBL/GenBank/DDBJ whole genome shotgun (WGS) entry which is preliminary data.</text>
</comment>
<feature type="domain" description="Transposase IS116/IS110/IS902 C-terminal" evidence="3">
    <location>
        <begin position="277"/>
        <end position="364"/>
    </location>
</feature>
<proteinExistence type="predicted"/>
<dbReference type="AlphaFoldDB" id="A0A168L1G1"/>
<dbReference type="OrthoDB" id="9790935at2"/>
<dbReference type="NCBIfam" id="NF033542">
    <property type="entry name" value="transpos_IS110"/>
    <property type="match status" value="1"/>
</dbReference>
<dbReference type="EMBL" id="LVJI01000031">
    <property type="protein sequence ID" value="OAB42769.1"/>
    <property type="molecule type" value="Genomic_DNA"/>
</dbReference>
<dbReference type="GO" id="GO:0006313">
    <property type="term" value="P:DNA transposition"/>
    <property type="evidence" value="ECO:0007669"/>
    <property type="project" value="InterPro"/>
</dbReference>
<name>A0A168L1G1_9BACL</name>
<evidence type="ECO:0000259" key="2">
    <source>
        <dbReference type="Pfam" id="PF01548"/>
    </source>
</evidence>
<evidence type="ECO:0000256" key="1">
    <source>
        <dbReference type="SAM" id="Coils"/>
    </source>
</evidence>
<dbReference type="PANTHER" id="PTHR33055:SF13">
    <property type="entry name" value="TRANSPOSASE"/>
    <property type="match status" value="1"/>
</dbReference>
<dbReference type="RefSeq" id="WP_068652031.1">
    <property type="nucleotide sequence ID" value="NZ_CP043611.1"/>
</dbReference>
<feature type="domain" description="Transposase IS110-like N-terminal" evidence="2">
    <location>
        <begin position="5"/>
        <end position="163"/>
    </location>
</feature>
<organism evidence="4 5">
    <name type="scientific">Paenibacillus antarcticus</name>
    <dbReference type="NCBI Taxonomy" id="253703"/>
    <lineage>
        <taxon>Bacteria</taxon>
        <taxon>Bacillati</taxon>
        <taxon>Bacillota</taxon>
        <taxon>Bacilli</taxon>
        <taxon>Bacillales</taxon>
        <taxon>Paenibacillaceae</taxon>
        <taxon>Paenibacillus</taxon>
    </lineage>
</organism>
<sequence>MNPVIGLDISKEESHGQAFLERGNPFRGTFHFQHTRHGLANLHQVLKDVESVSKQRPLLILEATGHYQSPVVQFLEEHQYIYIVINPLISNRLRKSQLRKVKTDAADAYLLGELYYKEEFESFKKRGVQLLNLRYLIRQYESLSKMCVQTKLQFQAVLDQVFPAYKGVFGSMYSGISLRFLSEFPTSYLVLQTDEDTLKAKMKELLSSKRGRSEDWINQRVQRLLDAAKQNPFQQTMYASHLINLKVLITLILQYQEHLTGLEQNIDALAEEIEEFELIQSIPGIGHKIAATILSEIGEVDRFDHPKKLVAFAGIDPSVFASGKFTATRNRITKRGSRQLRYALVLAVQCGLIRARNIRIKEFYDRKRAEGKPHKVALVACANKLVHWLYAIMKNKKTFRSA</sequence>
<reference evidence="4 5" key="1">
    <citation type="submission" date="2016-03" db="EMBL/GenBank/DDBJ databases">
        <title>Draft genome sequence of Paenibacillus antarcticus CECT 5836.</title>
        <authorList>
            <person name="Shin S.-K."/>
            <person name="Yi H."/>
        </authorList>
    </citation>
    <scope>NUCLEOTIDE SEQUENCE [LARGE SCALE GENOMIC DNA]</scope>
    <source>
        <strain evidence="4 5">CECT 5836</strain>
    </source>
</reference>
<dbReference type="GO" id="GO:0003677">
    <property type="term" value="F:DNA binding"/>
    <property type="evidence" value="ECO:0007669"/>
    <property type="project" value="InterPro"/>
</dbReference>
<dbReference type="Pfam" id="PF01548">
    <property type="entry name" value="DEDD_Tnp_IS110"/>
    <property type="match status" value="1"/>
</dbReference>
<keyword evidence="5" id="KW-1185">Reference proteome</keyword>
<dbReference type="Proteomes" id="UP000077355">
    <property type="component" value="Unassembled WGS sequence"/>
</dbReference>
<dbReference type="InterPro" id="IPR002525">
    <property type="entry name" value="Transp_IS110-like_N"/>
</dbReference>
<evidence type="ECO:0000259" key="3">
    <source>
        <dbReference type="Pfam" id="PF02371"/>
    </source>
</evidence>
<protein>
    <submittedName>
        <fullName evidence="4">Transposase</fullName>
    </submittedName>
</protein>
<keyword evidence="1" id="KW-0175">Coiled coil</keyword>